<gene>
    <name evidence="18" type="ORF">YBN1229_v1_0478</name>
</gene>
<evidence type="ECO:0000259" key="15">
    <source>
        <dbReference type="PROSITE" id="PS50968"/>
    </source>
</evidence>
<dbReference type="GO" id="GO:0004658">
    <property type="term" value="F:propionyl-CoA carboxylase activity"/>
    <property type="evidence" value="ECO:0007669"/>
    <property type="project" value="UniProtKB-EC"/>
</dbReference>
<evidence type="ECO:0000256" key="5">
    <source>
        <dbReference type="ARBA" id="ARBA00022723"/>
    </source>
</evidence>
<evidence type="ECO:0000256" key="4">
    <source>
        <dbReference type="ARBA" id="ARBA00022598"/>
    </source>
</evidence>
<proteinExistence type="predicted"/>
<dbReference type="InterPro" id="IPR050856">
    <property type="entry name" value="Biotin_carboxylase_complex"/>
</dbReference>
<comment type="catalytic activity">
    <reaction evidence="13">
        <text>propanoyl-CoA + hydrogencarbonate + ATP = (S)-methylmalonyl-CoA + ADP + phosphate + H(+)</text>
        <dbReference type="Rhea" id="RHEA:23720"/>
        <dbReference type="ChEBI" id="CHEBI:15378"/>
        <dbReference type="ChEBI" id="CHEBI:17544"/>
        <dbReference type="ChEBI" id="CHEBI:30616"/>
        <dbReference type="ChEBI" id="CHEBI:43474"/>
        <dbReference type="ChEBI" id="CHEBI:57327"/>
        <dbReference type="ChEBI" id="CHEBI:57392"/>
        <dbReference type="ChEBI" id="CHEBI:456216"/>
        <dbReference type="EC" id="6.4.1.3"/>
    </reaction>
    <physiologicalReaction direction="left-to-right" evidence="13">
        <dbReference type="Rhea" id="RHEA:23721"/>
    </physiologicalReaction>
</comment>
<comment type="pathway">
    <text evidence="2">Metabolic intermediate metabolism; propanoyl-CoA degradation; succinyl-CoA from propanoyl-CoA: step 1/3.</text>
</comment>
<dbReference type="InterPro" id="IPR005479">
    <property type="entry name" value="CPAse_ATP-bd"/>
</dbReference>
<dbReference type="InterPro" id="IPR011054">
    <property type="entry name" value="Rudment_hybrid_motif"/>
</dbReference>
<keyword evidence="8" id="KW-0460">Magnesium</keyword>
<dbReference type="InterPro" id="IPR005482">
    <property type="entry name" value="Biotin_COase_C"/>
</dbReference>
<dbReference type="AlphaFoldDB" id="A0A0D6JAI8"/>
<dbReference type="SUPFAM" id="SSF52440">
    <property type="entry name" value="PreATP-grasp domain"/>
    <property type="match status" value="1"/>
</dbReference>
<keyword evidence="12" id="KW-0092">Biotin</keyword>
<accession>A0A0D6JAI8</accession>
<sequence>MFKKILIANRGEIACRVIKTARRMGIATVAVYSDADQSALHVQMADEAVHIGPAPAAQSYLIMEKIIEACKATGAEAVHPGYGFLSEREAFPKALAEHGIVFIGPNPHAIAAMGDKIESKKAAAKAKVSTVPGYLGEIADAKDAVKIAGEIGYPVMIKASAGGGGKGMRIAWDAKECKEGFALARSEAKSSFGDDRVFIEKFIENPRHIEIQILGDKHGNVIHLGERECSIQRRNQKVVEEAPSPLLDEKTRNEMGAQAVALAKAVNYDSAGTVEFVAGQDKSFYFLEMNTRLQVEHPVTELVTGIDLVEQMIRVASGEKLDRKQADVKLNGWAVESRIYAEDPFRNFLPSIGRLVKYRPPNEGSAEGLTIRNDTGVYEGGEISMFYDPMIAKLVTHAPTREAAINTQSDALDAFYIDGIQHNIPFLSALMQHPRWRSGELSTGFIQEEYPNGFEPRPPEGEELKVLAAVAGAIDHINNVRRREITHQMDGTPVRFSNERVVVLGDTSVELLVEGTLGGPVTVVMAGEDGQNDTLELASKWWPGDAVWSGVVRNADVSVQVRPILNGYDLAYRGIRMPVKVFTHREAALAALMPEKVAPDTSKLLLCPMPGLVKAINVSVGDEVKAGDALAIVEAMKMENILRAERDGTVTKVNAQPGDSLAVDEVIMEFA</sequence>
<evidence type="ECO:0000313" key="19">
    <source>
        <dbReference type="Proteomes" id="UP000033187"/>
    </source>
</evidence>
<dbReference type="InterPro" id="IPR016185">
    <property type="entry name" value="PreATP-grasp_dom_sf"/>
</dbReference>
<dbReference type="FunFam" id="3.40.50.20:FF:000010">
    <property type="entry name" value="Propionyl-CoA carboxylase subunit alpha"/>
    <property type="match status" value="1"/>
</dbReference>
<keyword evidence="11" id="KW-0464">Manganese</keyword>
<dbReference type="InterPro" id="IPR011761">
    <property type="entry name" value="ATP-grasp"/>
</dbReference>
<dbReference type="InterPro" id="IPR041265">
    <property type="entry name" value="PCC_BT"/>
</dbReference>
<keyword evidence="19" id="KW-1185">Reference proteome</keyword>
<dbReference type="PROSITE" id="PS50968">
    <property type="entry name" value="BIOTINYL_LIPOYL"/>
    <property type="match status" value="1"/>
</dbReference>
<dbReference type="GO" id="GO:0005524">
    <property type="term" value="F:ATP binding"/>
    <property type="evidence" value="ECO:0007669"/>
    <property type="project" value="UniProtKB-UniRule"/>
</dbReference>
<reference evidence="19" key="1">
    <citation type="submission" date="2015-02" db="EMBL/GenBank/DDBJ databases">
        <authorList>
            <person name="Chooi Y.-H."/>
        </authorList>
    </citation>
    <scope>NUCLEOTIDE SEQUENCE [LARGE SCALE GENOMIC DNA]</scope>
    <source>
        <strain evidence="19">strain Y</strain>
    </source>
</reference>
<dbReference type="Pfam" id="PF18140">
    <property type="entry name" value="PCC_BT"/>
    <property type="match status" value="1"/>
</dbReference>
<dbReference type="RefSeq" id="WP_046476274.1">
    <property type="nucleotide sequence ID" value="NZ_LN829118.1"/>
</dbReference>
<dbReference type="SUPFAM" id="SSF56059">
    <property type="entry name" value="Glutathione synthetase ATP-binding domain-like"/>
    <property type="match status" value="1"/>
</dbReference>
<dbReference type="PROSITE" id="PS50979">
    <property type="entry name" value="BC"/>
    <property type="match status" value="1"/>
</dbReference>
<evidence type="ECO:0000256" key="13">
    <source>
        <dbReference type="ARBA" id="ARBA00049495"/>
    </source>
</evidence>
<dbReference type="EC" id="6.4.1.3" evidence="3"/>
<evidence type="ECO:0000256" key="11">
    <source>
        <dbReference type="ARBA" id="ARBA00023211"/>
    </source>
</evidence>
<organism evidence="18 19">
    <name type="scientific">Candidatus Filomicrobium marinum</name>
    <dbReference type="NCBI Taxonomy" id="1608628"/>
    <lineage>
        <taxon>Bacteria</taxon>
        <taxon>Pseudomonadati</taxon>
        <taxon>Pseudomonadota</taxon>
        <taxon>Alphaproteobacteria</taxon>
        <taxon>Hyphomicrobiales</taxon>
        <taxon>Hyphomicrobiaceae</taxon>
        <taxon>Filomicrobium</taxon>
    </lineage>
</organism>
<dbReference type="EMBL" id="LN829119">
    <property type="protein sequence ID" value="CPR15725.1"/>
    <property type="molecule type" value="Genomic_DNA"/>
</dbReference>
<evidence type="ECO:0000256" key="7">
    <source>
        <dbReference type="ARBA" id="ARBA00022840"/>
    </source>
</evidence>
<dbReference type="FunFam" id="3.30.1490.20:FF:000018">
    <property type="entry name" value="Biotin carboxylase"/>
    <property type="match status" value="1"/>
</dbReference>
<dbReference type="PROSITE" id="PS00867">
    <property type="entry name" value="CPSASE_2"/>
    <property type="match status" value="1"/>
</dbReference>
<dbReference type="KEGG" id="fil:BN1229_v1_0474"/>
<keyword evidence="5" id="KW-0479">Metal-binding</keyword>
<dbReference type="InterPro" id="IPR005481">
    <property type="entry name" value="BC-like_N"/>
</dbReference>
<feature type="domain" description="Biotin carboxylation" evidence="17">
    <location>
        <begin position="1"/>
        <end position="451"/>
    </location>
</feature>
<dbReference type="InterPro" id="IPR001882">
    <property type="entry name" value="Biotin_BS"/>
</dbReference>
<dbReference type="Pfam" id="PF00364">
    <property type="entry name" value="Biotin_lipoyl"/>
    <property type="match status" value="1"/>
</dbReference>
<dbReference type="CDD" id="cd06850">
    <property type="entry name" value="biotinyl_domain"/>
    <property type="match status" value="1"/>
</dbReference>
<keyword evidence="4" id="KW-0436">Ligase</keyword>
<dbReference type="PROSITE" id="PS50975">
    <property type="entry name" value="ATP_GRASP"/>
    <property type="match status" value="1"/>
</dbReference>
<evidence type="ECO:0000259" key="16">
    <source>
        <dbReference type="PROSITE" id="PS50975"/>
    </source>
</evidence>
<dbReference type="UniPathway" id="UPA00945">
    <property type="reaction ID" value="UER00908"/>
</dbReference>
<dbReference type="Proteomes" id="UP000033187">
    <property type="component" value="Chromosome 1"/>
</dbReference>
<dbReference type="PROSITE" id="PS00866">
    <property type="entry name" value="CPSASE_1"/>
    <property type="match status" value="1"/>
</dbReference>
<dbReference type="OrthoDB" id="9763189at2"/>
<evidence type="ECO:0000256" key="3">
    <source>
        <dbReference type="ARBA" id="ARBA00013050"/>
    </source>
</evidence>
<protein>
    <recommendedName>
        <fullName evidence="3">propionyl-CoA carboxylase</fullName>
        <ecNumber evidence="3">6.4.1.3</ecNumber>
    </recommendedName>
</protein>
<evidence type="ECO:0000256" key="10">
    <source>
        <dbReference type="ARBA" id="ARBA00023098"/>
    </source>
</evidence>
<dbReference type="PANTHER" id="PTHR18866:SF33">
    <property type="entry name" value="METHYLCROTONOYL-COA CARBOXYLASE SUBUNIT ALPHA, MITOCHONDRIAL-RELATED"/>
    <property type="match status" value="1"/>
</dbReference>
<dbReference type="Pfam" id="PF00289">
    <property type="entry name" value="Biotin_carb_N"/>
    <property type="match status" value="1"/>
</dbReference>
<evidence type="ECO:0000256" key="9">
    <source>
        <dbReference type="ARBA" id="ARBA00022963"/>
    </source>
</evidence>
<dbReference type="Pfam" id="PF02785">
    <property type="entry name" value="Biotin_carb_C"/>
    <property type="match status" value="1"/>
</dbReference>
<dbReference type="PANTHER" id="PTHR18866">
    <property type="entry name" value="CARBOXYLASE:PYRUVATE/ACETYL-COA/PROPIONYL-COA CARBOXYLASE"/>
    <property type="match status" value="1"/>
</dbReference>
<dbReference type="Gene3D" id="2.40.50.100">
    <property type="match status" value="1"/>
</dbReference>
<keyword evidence="6 14" id="KW-0547">Nucleotide-binding</keyword>
<dbReference type="SUPFAM" id="SSF51230">
    <property type="entry name" value="Single hybrid motif"/>
    <property type="match status" value="1"/>
</dbReference>
<evidence type="ECO:0000313" key="18">
    <source>
        <dbReference type="EMBL" id="CPR15725.1"/>
    </source>
</evidence>
<dbReference type="NCBIfam" id="NF006367">
    <property type="entry name" value="PRK08591.1"/>
    <property type="match status" value="1"/>
</dbReference>
<dbReference type="Pfam" id="PF02786">
    <property type="entry name" value="CPSase_L_D2"/>
    <property type="match status" value="1"/>
</dbReference>
<dbReference type="FunFam" id="2.40.50.100:FF:000003">
    <property type="entry name" value="Acetyl-CoA carboxylase biotin carboxyl carrier protein"/>
    <property type="match status" value="1"/>
</dbReference>
<evidence type="ECO:0000256" key="2">
    <source>
        <dbReference type="ARBA" id="ARBA00005060"/>
    </source>
</evidence>
<keyword evidence="7 14" id="KW-0067">ATP-binding</keyword>
<dbReference type="SUPFAM" id="SSF51246">
    <property type="entry name" value="Rudiment single hybrid motif"/>
    <property type="match status" value="1"/>
</dbReference>
<evidence type="ECO:0000256" key="8">
    <source>
        <dbReference type="ARBA" id="ARBA00022842"/>
    </source>
</evidence>
<evidence type="ECO:0000256" key="12">
    <source>
        <dbReference type="ARBA" id="ARBA00023267"/>
    </source>
</evidence>
<keyword evidence="10" id="KW-0443">Lipid metabolism</keyword>
<dbReference type="FunFam" id="3.30.470.20:FF:000028">
    <property type="entry name" value="Methylcrotonoyl-CoA carboxylase subunit alpha, mitochondrial"/>
    <property type="match status" value="1"/>
</dbReference>
<evidence type="ECO:0000256" key="6">
    <source>
        <dbReference type="ARBA" id="ARBA00022741"/>
    </source>
</evidence>
<dbReference type="GO" id="GO:0046872">
    <property type="term" value="F:metal ion binding"/>
    <property type="evidence" value="ECO:0007669"/>
    <property type="project" value="UniProtKB-KW"/>
</dbReference>
<evidence type="ECO:0000259" key="17">
    <source>
        <dbReference type="PROSITE" id="PS50979"/>
    </source>
</evidence>
<dbReference type="InterPro" id="IPR000089">
    <property type="entry name" value="Biotin_lipoyl"/>
</dbReference>
<dbReference type="InterPro" id="IPR011053">
    <property type="entry name" value="Single_hybrid_motif"/>
</dbReference>
<dbReference type="GO" id="GO:0016042">
    <property type="term" value="P:lipid catabolic process"/>
    <property type="evidence" value="ECO:0007669"/>
    <property type="project" value="UniProtKB-KW"/>
</dbReference>
<keyword evidence="9" id="KW-0442">Lipid degradation</keyword>
<dbReference type="PROSITE" id="PS00188">
    <property type="entry name" value="BIOTIN"/>
    <property type="match status" value="1"/>
</dbReference>
<feature type="domain" description="Lipoyl-binding" evidence="15">
    <location>
        <begin position="595"/>
        <end position="671"/>
    </location>
</feature>
<dbReference type="Gene3D" id="3.30.700.30">
    <property type="match status" value="1"/>
</dbReference>
<evidence type="ECO:0000256" key="1">
    <source>
        <dbReference type="ARBA" id="ARBA00001953"/>
    </source>
</evidence>
<comment type="cofactor">
    <cofactor evidence="1">
        <name>biotin</name>
        <dbReference type="ChEBI" id="CHEBI:57586"/>
    </cofactor>
</comment>
<dbReference type="KEGG" id="fiy:BN1229_v1_0478"/>
<evidence type="ECO:0000256" key="14">
    <source>
        <dbReference type="PROSITE-ProRule" id="PRU00409"/>
    </source>
</evidence>
<dbReference type="InterPro" id="IPR011764">
    <property type="entry name" value="Biotin_carboxylation_dom"/>
</dbReference>
<dbReference type="SMART" id="SM00878">
    <property type="entry name" value="Biotin_carb_C"/>
    <property type="match status" value="1"/>
</dbReference>
<name>A0A0D6JAI8_9HYPH</name>
<feature type="domain" description="ATP-grasp" evidence="16">
    <location>
        <begin position="120"/>
        <end position="317"/>
    </location>
</feature>
<dbReference type="Gene3D" id="3.30.470.20">
    <property type="entry name" value="ATP-grasp fold, B domain"/>
    <property type="match status" value="1"/>
</dbReference>